<feature type="compositionally biased region" description="Basic and acidic residues" evidence="1">
    <location>
        <begin position="32"/>
        <end position="41"/>
    </location>
</feature>
<protein>
    <submittedName>
        <fullName evidence="2">Uncharacterized protein</fullName>
    </submittedName>
</protein>
<evidence type="ECO:0000313" key="3">
    <source>
        <dbReference type="Proteomes" id="UP000192936"/>
    </source>
</evidence>
<feature type="compositionally biased region" description="Low complexity" evidence="1">
    <location>
        <begin position="1"/>
        <end position="12"/>
    </location>
</feature>
<sequence length="65" mass="7047">MPSTPESRTPESTTDRTEDRKSGQAQVPKPPSRAEVEEISRSQEYLTDDWTGDGGKPDGSGRSPA</sequence>
<proteinExistence type="predicted"/>
<feature type="compositionally biased region" description="Basic and acidic residues" evidence="1">
    <location>
        <begin position="13"/>
        <end position="22"/>
    </location>
</feature>
<accession>A0A1X7EPE8</accession>
<reference evidence="2 3" key="1">
    <citation type="submission" date="2017-04" db="EMBL/GenBank/DDBJ databases">
        <authorList>
            <person name="Afonso C.L."/>
            <person name="Miller P.J."/>
            <person name="Scott M.A."/>
            <person name="Spackman E."/>
            <person name="Goraichik I."/>
            <person name="Dimitrov K.M."/>
            <person name="Suarez D.L."/>
            <person name="Swayne D.E."/>
        </authorList>
    </citation>
    <scope>NUCLEOTIDE SEQUENCE [LARGE SCALE GENOMIC DNA]</scope>
    <source>
        <strain evidence="2 3">A2P</strain>
    </source>
</reference>
<dbReference type="EMBL" id="FXAK01000002">
    <property type="protein sequence ID" value="SMF37147.1"/>
    <property type="molecule type" value="Genomic_DNA"/>
</dbReference>
<dbReference type="AlphaFoldDB" id="A0A1X7EPE8"/>
<dbReference type="STRING" id="286727.SAMN02982917_1912"/>
<dbReference type="Proteomes" id="UP000192936">
    <property type="component" value="Unassembled WGS sequence"/>
</dbReference>
<name>A0A1X7EPE8_9PROT</name>
<feature type="region of interest" description="Disordered" evidence="1">
    <location>
        <begin position="1"/>
        <end position="65"/>
    </location>
</feature>
<dbReference type="OrthoDB" id="7307484at2"/>
<organism evidence="2 3">
    <name type="scientific">Azospirillum oryzae</name>
    <dbReference type="NCBI Taxonomy" id="286727"/>
    <lineage>
        <taxon>Bacteria</taxon>
        <taxon>Pseudomonadati</taxon>
        <taxon>Pseudomonadota</taxon>
        <taxon>Alphaproteobacteria</taxon>
        <taxon>Rhodospirillales</taxon>
        <taxon>Azospirillaceae</taxon>
        <taxon>Azospirillum</taxon>
    </lineage>
</organism>
<evidence type="ECO:0000313" key="2">
    <source>
        <dbReference type="EMBL" id="SMF37147.1"/>
    </source>
</evidence>
<dbReference type="RefSeq" id="WP_085084517.1">
    <property type="nucleotide sequence ID" value="NZ_FXAK01000002.1"/>
</dbReference>
<evidence type="ECO:0000256" key="1">
    <source>
        <dbReference type="SAM" id="MobiDB-lite"/>
    </source>
</evidence>
<gene>
    <name evidence="2" type="ORF">SAMN02982917_1912</name>
</gene>